<dbReference type="OrthoDB" id="303365at2157"/>
<reference evidence="3 4" key="1">
    <citation type="submission" date="2016-10" db="EMBL/GenBank/DDBJ databases">
        <authorList>
            <person name="de Groot N.N."/>
        </authorList>
    </citation>
    <scope>NUCLEOTIDE SEQUENCE [LARGE SCALE GENOMIC DNA]</scope>
    <source>
        <strain evidence="3 4">CGMCC 1.10331</strain>
    </source>
</reference>
<evidence type="ECO:0000256" key="1">
    <source>
        <dbReference type="SAM" id="MobiDB-lite"/>
    </source>
</evidence>
<dbReference type="GeneID" id="39856509"/>
<dbReference type="EMBL" id="FNVN01000001">
    <property type="protein sequence ID" value="SEG06016.1"/>
    <property type="molecule type" value="Genomic_DNA"/>
</dbReference>
<sequence>MSHRNQRQYLSEWAELIGASLPDSVEDREDAGPPADAYGREDRGDGFGSEFGVDADRNR</sequence>
<dbReference type="KEGG" id="hlm:DV707_00440"/>
<dbReference type="RefSeq" id="WP_103991130.1">
    <property type="nucleotide sequence ID" value="NZ_CP031311.1"/>
</dbReference>
<proteinExistence type="predicted"/>
<feature type="region of interest" description="Disordered" evidence="1">
    <location>
        <begin position="20"/>
        <end position="59"/>
    </location>
</feature>
<reference evidence="2 5" key="2">
    <citation type="journal article" date="2019" name="Nat. Commun.">
        <title>A new type of DNA phosphorothioation-based antiviral system in archaea.</title>
        <authorList>
            <person name="Xiong L."/>
            <person name="Liu S."/>
            <person name="Chen S."/>
            <person name="Xiao Y."/>
            <person name="Zhu B."/>
            <person name="Gao Y."/>
            <person name="Zhang Y."/>
            <person name="Chen B."/>
            <person name="Luo J."/>
            <person name="Deng Z."/>
            <person name="Chen X."/>
            <person name="Wang L."/>
            <person name="Chen S."/>
        </authorList>
    </citation>
    <scope>NUCLEOTIDE SEQUENCE [LARGE SCALE GENOMIC DNA]</scope>
    <source>
        <strain evidence="2 5">CGMCC 1.10331</strain>
    </source>
</reference>
<evidence type="ECO:0000313" key="4">
    <source>
        <dbReference type="Proteomes" id="UP000236740"/>
    </source>
</evidence>
<name>A0A1H5X407_9EURY</name>
<keyword evidence="4" id="KW-1185">Reference proteome</keyword>
<evidence type="ECO:0000313" key="2">
    <source>
        <dbReference type="EMBL" id="QCC46272.1"/>
    </source>
</evidence>
<dbReference type="EMBL" id="CP031311">
    <property type="protein sequence ID" value="QCC46272.1"/>
    <property type="molecule type" value="Genomic_DNA"/>
</dbReference>
<evidence type="ECO:0000313" key="3">
    <source>
        <dbReference type="EMBL" id="SEG06016.1"/>
    </source>
</evidence>
<dbReference type="AlphaFoldDB" id="A0A1H5X407"/>
<protein>
    <submittedName>
        <fullName evidence="3">Uncharacterized protein</fullName>
    </submittedName>
</protein>
<evidence type="ECO:0000313" key="5">
    <source>
        <dbReference type="Proteomes" id="UP000296733"/>
    </source>
</evidence>
<organism evidence="3 4">
    <name type="scientific">Halobellus limi</name>
    <dbReference type="NCBI Taxonomy" id="699433"/>
    <lineage>
        <taxon>Archaea</taxon>
        <taxon>Methanobacteriati</taxon>
        <taxon>Methanobacteriota</taxon>
        <taxon>Stenosarchaea group</taxon>
        <taxon>Halobacteria</taxon>
        <taxon>Halobacteriales</taxon>
        <taxon>Haloferacaceae</taxon>
        <taxon>Halobellus</taxon>
    </lineage>
</organism>
<dbReference type="Proteomes" id="UP000296733">
    <property type="component" value="Chromosome"/>
</dbReference>
<accession>A0A1H5X407</accession>
<dbReference type="Proteomes" id="UP000236740">
    <property type="component" value="Unassembled WGS sequence"/>
</dbReference>
<gene>
    <name evidence="2" type="ORF">DV707_00440</name>
    <name evidence="3" type="ORF">SAMN04488133_1475</name>
</gene>